<gene>
    <name evidence="2" type="ORF">QQ008_02795</name>
</gene>
<evidence type="ECO:0000313" key="3">
    <source>
        <dbReference type="Proteomes" id="UP001172082"/>
    </source>
</evidence>
<dbReference type="Proteomes" id="UP001172082">
    <property type="component" value="Unassembled WGS sequence"/>
</dbReference>
<comment type="caution">
    <text evidence="2">The sequence shown here is derived from an EMBL/GenBank/DDBJ whole genome shotgun (WGS) entry which is preliminary data.</text>
</comment>
<evidence type="ECO:0000259" key="1">
    <source>
        <dbReference type="Pfam" id="PF00027"/>
    </source>
</evidence>
<dbReference type="RefSeq" id="WP_346750287.1">
    <property type="nucleotide sequence ID" value="NZ_JAUJEA010000001.1"/>
</dbReference>
<dbReference type="InterPro" id="IPR018490">
    <property type="entry name" value="cNMP-bd_dom_sf"/>
</dbReference>
<protein>
    <submittedName>
        <fullName evidence="2">Crp/Fnr family transcriptional regulator</fullName>
    </submittedName>
</protein>
<dbReference type="InterPro" id="IPR000595">
    <property type="entry name" value="cNMP-bd_dom"/>
</dbReference>
<proteinExistence type="predicted"/>
<reference evidence="2" key="1">
    <citation type="submission" date="2023-06" db="EMBL/GenBank/DDBJ databases">
        <title>Genomic of Parafulvivirga corallium.</title>
        <authorList>
            <person name="Wang G."/>
        </authorList>
    </citation>
    <scope>NUCLEOTIDE SEQUENCE</scope>
    <source>
        <strain evidence="2">BMA10</strain>
    </source>
</reference>
<dbReference type="Gene3D" id="2.60.120.10">
    <property type="entry name" value="Jelly Rolls"/>
    <property type="match status" value="1"/>
</dbReference>
<name>A0ABT8KHS2_9BACT</name>
<dbReference type="InterPro" id="IPR014710">
    <property type="entry name" value="RmlC-like_jellyroll"/>
</dbReference>
<sequence length="190" mass="22648">MNRNLAEYIRRYIEIDDDELAIFNSFLKERDVDKKQYLFRSASVCKSKYFILEGCFRLFYVDKKGNEQIMHFGIENWWITDYDSLLNKTPSELNLQAIEGSKVLELNGIDLEDLYDQLPKAERLFRIIAQKTYIASQRRLQFMFSLSGEEMYEKFRDFNPAFTQRVPQYMLASYLGFTPEFLSKIRGKKS</sequence>
<accession>A0ABT8KHS2</accession>
<dbReference type="Pfam" id="PF00027">
    <property type="entry name" value="cNMP_binding"/>
    <property type="match status" value="1"/>
</dbReference>
<dbReference type="EMBL" id="JAUJEA010000001">
    <property type="protein sequence ID" value="MDN5200262.1"/>
    <property type="molecule type" value="Genomic_DNA"/>
</dbReference>
<organism evidence="2 3">
    <name type="scientific">Splendidivirga corallicola</name>
    <dbReference type="NCBI Taxonomy" id="3051826"/>
    <lineage>
        <taxon>Bacteria</taxon>
        <taxon>Pseudomonadati</taxon>
        <taxon>Bacteroidota</taxon>
        <taxon>Cytophagia</taxon>
        <taxon>Cytophagales</taxon>
        <taxon>Splendidivirgaceae</taxon>
        <taxon>Splendidivirga</taxon>
    </lineage>
</organism>
<dbReference type="CDD" id="cd00038">
    <property type="entry name" value="CAP_ED"/>
    <property type="match status" value="1"/>
</dbReference>
<keyword evidence="3" id="KW-1185">Reference proteome</keyword>
<dbReference type="SUPFAM" id="SSF51206">
    <property type="entry name" value="cAMP-binding domain-like"/>
    <property type="match status" value="1"/>
</dbReference>
<evidence type="ECO:0000313" key="2">
    <source>
        <dbReference type="EMBL" id="MDN5200262.1"/>
    </source>
</evidence>
<feature type="domain" description="Cyclic nucleotide-binding" evidence="1">
    <location>
        <begin position="30"/>
        <end position="117"/>
    </location>
</feature>